<dbReference type="EMBL" id="JBHRUG010000048">
    <property type="protein sequence ID" value="MFC3286109.1"/>
    <property type="molecule type" value="Genomic_DNA"/>
</dbReference>
<protein>
    <submittedName>
        <fullName evidence="2">(2Fe-2S)-binding protein</fullName>
    </submittedName>
</protein>
<dbReference type="InterPro" id="IPR036010">
    <property type="entry name" value="2Fe-2S_ferredoxin-like_sf"/>
</dbReference>
<reference evidence="3" key="1">
    <citation type="journal article" date="2019" name="Int. J. Syst. Evol. Microbiol.">
        <title>The Global Catalogue of Microorganisms (GCM) 10K type strain sequencing project: providing services to taxonomists for standard genome sequencing and annotation.</title>
        <authorList>
            <consortium name="The Broad Institute Genomics Platform"/>
            <consortium name="The Broad Institute Genome Sequencing Center for Infectious Disease"/>
            <person name="Wu L."/>
            <person name="Ma J."/>
        </authorList>
    </citation>
    <scope>NUCLEOTIDE SEQUENCE [LARGE SCALE GENOMIC DNA]</scope>
    <source>
        <strain evidence="3">CECT 7698</strain>
    </source>
</reference>
<dbReference type="Gene3D" id="3.10.20.440">
    <property type="entry name" value="2Fe-2S iron-sulphur cluster binding domain, sarcosine oxidase, alpha subunit, N-terminal domain"/>
    <property type="match status" value="1"/>
</dbReference>
<evidence type="ECO:0000313" key="3">
    <source>
        <dbReference type="Proteomes" id="UP001595579"/>
    </source>
</evidence>
<organism evidence="2 3">
    <name type="scientific">Litchfieldella rifensis</name>
    <dbReference type="NCBI Taxonomy" id="762643"/>
    <lineage>
        <taxon>Bacteria</taxon>
        <taxon>Pseudomonadati</taxon>
        <taxon>Pseudomonadota</taxon>
        <taxon>Gammaproteobacteria</taxon>
        <taxon>Oceanospirillales</taxon>
        <taxon>Halomonadaceae</taxon>
        <taxon>Litchfieldella</taxon>
    </lineage>
</organism>
<keyword evidence="1" id="KW-0560">Oxidoreductase</keyword>
<gene>
    <name evidence="2" type="ORF">ACFOEV_21130</name>
</gene>
<dbReference type="InterPro" id="IPR042204">
    <property type="entry name" value="2Fe-2S-bd_N"/>
</dbReference>
<evidence type="ECO:0000313" key="2">
    <source>
        <dbReference type="EMBL" id="MFC3286109.1"/>
    </source>
</evidence>
<dbReference type="Proteomes" id="UP001595579">
    <property type="component" value="Unassembled WGS sequence"/>
</dbReference>
<dbReference type="Pfam" id="PF13510">
    <property type="entry name" value="Fer2_4"/>
    <property type="match status" value="1"/>
</dbReference>
<dbReference type="SUPFAM" id="SSF54292">
    <property type="entry name" value="2Fe-2S ferredoxin-like"/>
    <property type="match status" value="1"/>
</dbReference>
<proteinExistence type="predicted"/>
<comment type="caution">
    <text evidence="2">The sequence shown here is derived from an EMBL/GenBank/DDBJ whole genome shotgun (WGS) entry which is preliminary data.</text>
</comment>
<dbReference type="RefSeq" id="WP_386776875.1">
    <property type="nucleotide sequence ID" value="NZ_JBHRUG010000048.1"/>
</dbReference>
<accession>A0ABV7LUJ1</accession>
<evidence type="ECO:0000256" key="1">
    <source>
        <dbReference type="ARBA" id="ARBA00023002"/>
    </source>
</evidence>
<sequence>MPPPRLPPLPRRDSMFKRLSLPDTPTVRTVTLRFEDCPVSAREGESVSAALLAAGVLACRTTPVSDSPRAPYCMMGVCFECLMEIDGIPNVQACQVQVRDGMQVRRQQGARRLVS</sequence>
<name>A0ABV7LUJ1_9GAMM</name>
<keyword evidence="3" id="KW-1185">Reference proteome</keyword>